<proteinExistence type="predicted"/>
<dbReference type="AlphaFoldDB" id="A0A9P0L9T9"/>
<gene>
    <name evidence="1" type="ORF">ACAOBT_LOCUS21785</name>
</gene>
<evidence type="ECO:0000313" key="1">
    <source>
        <dbReference type="EMBL" id="CAH1993873.1"/>
    </source>
</evidence>
<dbReference type="EMBL" id="CAKOFQ010007186">
    <property type="protein sequence ID" value="CAH1993873.1"/>
    <property type="molecule type" value="Genomic_DNA"/>
</dbReference>
<accession>A0A9P0L9T9</accession>
<keyword evidence="2" id="KW-1185">Reference proteome</keyword>
<name>A0A9P0L9T9_ACAOB</name>
<sequence>MEIPLFVVQPSSKTQHRIFHCKIKHLRLATLRNPATYQTMPWPFYFKKFPYRWVAKKFIEFGIQA</sequence>
<comment type="caution">
    <text evidence="1">The sequence shown here is derived from an EMBL/GenBank/DDBJ whole genome shotgun (WGS) entry which is preliminary data.</text>
</comment>
<dbReference type="Proteomes" id="UP001152888">
    <property type="component" value="Unassembled WGS sequence"/>
</dbReference>
<organism evidence="1 2">
    <name type="scientific">Acanthoscelides obtectus</name>
    <name type="common">Bean weevil</name>
    <name type="synonym">Bruchus obtectus</name>
    <dbReference type="NCBI Taxonomy" id="200917"/>
    <lineage>
        <taxon>Eukaryota</taxon>
        <taxon>Metazoa</taxon>
        <taxon>Ecdysozoa</taxon>
        <taxon>Arthropoda</taxon>
        <taxon>Hexapoda</taxon>
        <taxon>Insecta</taxon>
        <taxon>Pterygota</taxon>
        <taxon>Neoptera</taxon>
        <taxon>Endopterygota</taxon>
        <taxon>Coleoptera</taxon>
        <taxon>Polyphaga</taxon>
        <taxon>Cucujiformia</taxon>
        <taxon>Chrysomeloidea</taxon>
        <taxon>Chrysomelidae</taxon>
        <taxon>Bruchinae</taxon>
        <taxon>Bruchini</taxon>
        <taxon>Acanthoscelides</taxon>
    </lineage>
</organism>
<reference evidence="1" key="1">
    <citation type="submission" date="2022-03" db="EMBL/GenBank/DDBJ databases">
        <authorList>
            <person name="Sayadi A."/>
        </authorList>
    </citation>
    <scope>NUCLEOTIDE SEQUENCE</scope>
</reference>
<protein>
    <submittedName>
        <fullName evidence="1">Uncharacterized protein</fullName>
    </submittedName>
</protein>
<evidence type="ECO:0000313" key="2">
    <source>
        <dbReference type="Proteomes" id="UP001152888"/>
    </source>
</evidence>